<dbReference type="AlphaFoldDB" id="A0A433QGB7"/>
<evidence type="ECO:0000256" key="2">
    <source>
        <dbReference type="ARBA" id="ARBA00004613"/>
    </source>
</evidence>
<dbReference type="Proteomes" id="UP000274822">
    <property type="component" value="Unassembled WGS sequence"/>
</dbReference>
<evidence type="ECO:0000256" key="1">
    <source>
        <dbReference type="ARBA" id="ARBA00004340"/>
    </source>
</evidence>
<name>A0A433QGB7_9FUNG</name>
<organism evidence="5 6">
    <name type="scientific">Jimgerdemannia flammicorona</name>
    <dbReference type="NCBI Taxonomy" id="994334"/>
    <lineage>
        <taxon>Eukaryota</taxon>
        <taxon>Fungi</taxon>
        <taxon>Fungi incertae sedis</taxon>
        <taxon>Mucoromycota</taxon>
        <taxon>Mucoromycotina</taxon>
        <taxon>Endogonomycetes</taxon>
        <taxon>Endogonales</taxon>
        <taxon>Endogonaceae</taxon>
        <taxon>Jimgerdemannia</taxon>
    </lineage>
</organism>
<evidence type="ECO:0000256" key="3">
    <source>
        <dbReference type="ARBA" id="ARBA00022525"/>
    </source>
</evidence>
<comment type="subcellular location">
    <subcellularLocation>
        <location evidence="1">Host cell</location>
    </subcellularLocation>
    <subcellularLocation>
        <location evidence="2">Secreted</location>
    </subcellularLocation>
</comment>
<gene>
    <name evidence="5" type="ORF">BC938DRAFT_481380</name>
</gene>
<evidence type="ECO:0000313" key="5">
    <source>
        <dbReference type="EMBL" id="RUS28846.1"/>
    </source>
</evidence>
<protein>
    <recommendedName>
        <fullName evidence="4">Crinkler effector protein N-terminal domain-containing protein</fullName>
    </recommendedName>
</protein>
<keyword evidence="6" id="KW-1185">Reference proteome</keyword>
<accession>A0A433QGB7</accession>
<dbReference type="GO" id="GO:0043657">
    <property type="term" value="C:host cell"/>
    <property type="evidence" value="ECO:0007669"/>
    <property type="project" value="UniProtKB-SubCell"/>
</dbReference>
<dbReference type="Pfam" id="PF20147">
    <property type="entry name" value="Crinkler"/>
    <property type="match status" value="1"/>
</dbReference>
<reference evidence="5 6" key="1">
    <citation type="journal article" date="2018" name="New Phytol.">
        <title>Phylogenomics of Endogonaceae and evolution of mycorrhizas within Mucoromycota.</title>
        <authorList>
            <person name="Chang Y."/>
            <person name="Desiro A."/>
            <person name="Na H."/>
            <person name="Sandor L."/>
            <person name="Lipzen A."/>
            <person name="Clum A."/>
            <person name="Barry K."/>
            <person name="Grigoriev I.V."/>
            <person name="Martin F.M."/>
            <person name="Stajich J.E."/>
            <person name="Smith M.E."/>
            <person name="Bonito G."/>
            <person name="Spatafora J.W."/>
        </authorList>
    </citation>
    <scope>NUCLEOTIDE SEQUENCE [LARGE SCALE GENOMIC DNA]</scope>
    <source>
        <strain evidence="5 6">AD002</strain>
    </source>
</reference>
<keyword evidence="3" id="KW-0964">Secreted</keyword>
<sequence length="112" mass="12652">MGFDVESPLNLSRIPNIPLNCSFYSLVHTPGRFYTVRLHNHQNRTSLHSQAKTAGVDELKEAIKAKNPQTYTNVDTNDPKLWLAATSLDKPNDKLTARHQEYTCSEELLALT</sequence>
<feature type="domain" description="Crinkler effector protein N-terminal" evidence="4">
    <location>
        <begin position="52"/>
        <end position="100"/>
    </location>
</feature>
<evidence type="ECO:0000313" key="6">
    <source>
        <dbReference type="Proteomes" id="UP000274822"/>
    </source>
</evidence>
<evidence type="ECO:0000259" key="4">
    <source>
        <dbReference type="Pfam" id="PF20147"/>
    </source>
</evidence>
<comment type="caution">
    <text evidence="5">The sequence shown here is derived from an EMBL/GenBank/DDBJ whole genome shotgun (WGS) entry which is preliminary data.</text>
</comment>
<proteinExistence type="predicted"/>
<dbReference type="InterPro" id="IPR045379">
    <property type="entry name" value="Crinkler_N"/>
</dbReference>
<dbReference type="EMBL" id="RBNJ01006043">
    <property type="protein sequence ID" value="RUS28846.1"/>
    <property type="molecule type" value="Genomic_DNA"/>
</dbReference>
<dbReference type="GO" id="GO:0005576">
    <property type="term" value="C:extracellular region"/>
    <property type="evidence" value="ECO:0007669"/>
    <property type="project" value="UniProtKB-SubCell"/>
</dbReference>